<evidence type="ECO:0000256" key="3">
    <source>
        <dbReference type="ARBA" id="ARBA00023163"/>
    </source>
</evidence>
<organism evidence="7 8">
    <name type="scientific">Actinomadura verrucosospora</name>
    <dbReference type="NCBI Taxonomy" id="46165"/>
    <lineage>
        <taxon>Bacteria</taxon>
        <taxon>Bacillati</taxon>
        <taxon>Actinomycetota</taxon>
        <taxon>Actinomycetes</taxon>
        <taxon>Streptosporangiales</taxon>
        <taxon>Thermomonosporaceae</taxon>
        <taxon>Actinomadura</taxon>
    </lineage>
</organism>
<dbReference type="Pfam" id="PF13404">
    <property type="entry name" value="HTH_AsnC-type"/>
    <property type="match status" value="1"/>
</dbReference>
<proteinExistence type="predicted"/>
<evidence type="ECO:0000256" key="4">
    <source>
        <dbReference type="SAM" id="MobiDB-lite"/>
    </source>
</evidence>
<dbReference type="InterPro" id="IPR019888">
    <property type="entry name" value="Tscrpt_reg_AsnC-like"/>
</dbReference>
<keyword evidence="1" id="KW-0805">Transcription regulation</keyword>
<dbReference type="InterPro" id="IPR000485">
    <property type="entry name" value="AsnC-type_HTH_dom"/>
</dbReference>
<dbReference type="SUPFAM" id="SSF54909">
    <property type="entry name" value="Dimeric alpha+beta barrel"/>
    <property type="match status" value="2"/>
</dbReference>
<dbReference type="Gene3D" id="3.30.70.920">
    <property type="match status" value="2"/>
</dbReference>
<dbReference type="InterPro" id="IPR019887">
    <property type="entry name" value="Tscrpt_reg_AsnC/Lrp_C"/>
</dbReference>
<dbReference type="GO" id="GO:0043200">
    <property type="term" value="P:response to amino acid"/>
    <property type="evidence" value="ECO:0007669"/>
    <property type="project" value="TreeGrafter"/>
</dbReference>
<evidence type="ECO:0000259" key="6">
    <source>
        <dbReference type="Pfam" id="PF13404"/>
    </source>
</evidence>
<feature type="region of interest" description="Disordered" evidence="4">
    <location>
        <begin position="156"/>
        <end position="181"/>
    </location>
</feature>
<evidence type="ECO:0000313" key="8">
    <source>
        <dbReference type="Proteomes" id="UP000501240"/>
    </source>
</evidence>
<evidence type="ECO:0000256" key="1">
    <source>
        <dbReference type="ARBA" id="ARBA00023015"/>
    </source>
</evidence>
<dbReference type="Gene3D" id="1.10.10.10">
    <property type="entry name" value="Winged helix-like DNA-binding domain superfamily/Winged helix DNA-binding domain"/>
    <property type="match status" value="1"/>
</dbReference>
<dbReference type="InterPro" id="IPR011008">
    <property type="entry name" value="Dimeric_a/b-barrel"/>
</dbReference>
<dbReference type="PANTHER" id="PTHR30154">
    <property type="entry name" value="LEUCINE-RESPONSIVE REGULATORY PROTEIN"/>
    <property type="match status" value="1"/>
</dbReference>
<evidence type="ECO:0000259" key="5">
    <source>
        <dbReference type="Pfam" id="PF01037"/>
    </source>
</evidence>
<gene>
    <name evidence="7" type="ORF">ACTIVE_2299</name>
</gene>
<dbReference type="AlphaFoldDB" id="A0A7D3ZIR4"/>
<dbReference type="SMART" id="SM00344">
    <property type="entry name" value="HTH_ASNC"/>
    <property type="match status" value="1"/>
</dbReference>
<dbReference type="GO" id="GO:0005829">
    <property type="term" value="C:cytosol"/>
    <property type="evidence" value="ECO:0007669"/>
    <property type="project" value="TreeGrafter"/>
</dbReference>
<keyword evidence="3" id="KW-0804">Transcription</keyword>
<dbReference type="EMBL" id="CP053892">
    <property type="protein sequence ID" value="QKG20661.1"/>
    <property type="molecule type" value="Genomic_DNA"/>
</dbReference>
<name>A0A7D3ZIR4_ACTVE</name>
<feature type="compositionally biased region" description="Basic and acidic residues" evidence="4">
    <location>
        <begin position="156"/>
        <end position="166"/>
    </location>
</feature>
<evidence type="ECO:0000256" key="2">
    <source>
        <dbReference type="ARBA" id="ARBA00023125"/>
    </source>
</evidence>
<dbReference type="GO" id="GO:0043565">
    <property type="term" value="F:sequence-specific DNA binding"/>
    <property type="evidence" value="ECO:0007669"/>
    <property type="project" value="InterPro"/>
</dbReference>
<dbReference type="PRINTS" id="PR00033">
    <property type="entry name" value="HTHASNC"/>
</dbReference>
<dbReference type="Pfam" id="PF01037">
    <property type="entry name" value="AsnC_trans_reg"/>
    <property type="match status" value="1"/>
</dbReference>
<accession>A0A7D3ZIR4</accession>
<keyword evidence="8" id="KW-1185">Reference proteome</keyword>
<protein>
    <submittedName>
        <fullName evidence="7">Putative AsnC family transcriptional regulator</fullName>
    </submittedName>
</protein>
<dbReference type="InterPro" id="IPR036390">
    <property type="entry name" value="WH_DNA-bd_sf"/>
</dbReference>
<dbReference type="Proteomes" id="UP000501240">
    <property type="component" value="Chromosome"/>
</dbReference>
<feature type="domain" description="HTH asnC-type" evidence="6">
    <location>
        <begin position="8"/>
        <end position="48"/>
    </location>
</feature>
<reference evidence="7 8" key="1">
    <citation type="submission" date="2020-05" db="EMBL/GenBank/DDBJ databases">
        <title>Actinomadura verrucosospora NRRL-B18236 (PFL_A860) Genome sequencing and assembly.</title>
        <authorList>
            <person name="Samborskyy M."/>
        </authorList>
    </citation>
    <scope>NUCLEOTIDE SEQUENCE [LARGE SCALE GENOMIC DNA]</scope>
    <source>
        <strain evidence="7 8">NRRL:B18236</strain>
    </source>
</reference>
<keyword evidence="2" id="KW-0238">DNA-binding</keyword>
<dbReference type="InterPro" id="IPR036388">
    <property type="entry name" value="WH-like_DNA-bd_sf"/>
</dbReference>
<evidence type="ECO:0000313" key="7">
    <source>
        <dbReference type="EMBL" id="QKG20661.1"/>
    </source>
</evidence>
<feature type="domain" description="Transcription regulator AsnC/Lrp ligand binding" evidence="5">
    <location>
        <begin position="74"/>
        <end position="141"/>
    </location>
</feature>
<dbReference type="SUPFAM" id="SSF46785">
    <property type="entry name" value="Winged helix' DNA-binding domain"/>
    <property type="match status" value="1"/>
</dbReference>
<sequence length="350" mass="37909">MPARNRRMDELDLALVNALQHDPRASWARLARPLGVDAATLSRRWARLSASGEAWVTSSAGPSQLDYGAFALVEVGCLPGANQRIAAEIATDPCAGSVEHTTGNRDLLLTVSAMSVAAVSEYVLDRLGAIDGVTFTRTHLSHRLHREASRWRLDSLSQDQRRDLERGGGSGSGNEPGPLRPDEAAVVVALSPDGRRSHAALAAELGMSEARVRRAVTGMLASGRAVLRCEAAHWLAGWRVTGMLWLNVPPPRLQSVADRIATMREARMVCSVVGRANLMVNVWVHGMNELAAYQARLVSLFPEIQIVEQSVTLKWVKRVGRLLDDQGRSIGCIPLDPRKTARAALNPPPG</sequence>
<dbReference type="PANTHER" id="PTHR30154:SF34">
    <property type="entry name" value="TRANSCRIPTIONAL REGULATOR AZLB"/>
    <property type="match status" value="1"/>
</dbReference>